<feature type="domain" description="POTRA" evidence="4">
    <location>
        <begin position="96"/>
        <end position="176"/>
    </location>
</feature>
<dbReference type="AlphaFoldDB" id="A0A381PK40"/>
<keyword evidence="2" id="KW-0812">Transmembrane</keyword>
<dbReference type="InterPro" id="IPR034746">
    <property type="entry name" value="POTRA"/>
</dbReference>
<dbReference type="InterPro" id="IPR010827">
    <property type="entry name" value="BamA/TamA_POTRA"/>
</dbReference>
<dbReference type="GO" id="GO:0019867">
    <property type="term" value="C:outer membrane"/>
    <property type="evidence" value="ECO:0007669"/>
    <property type="project" value="InterPro"/>
</dbReference>
<protein>
    <recommendedName>
        <fullName evidence="4">POTRA domain-containing protein</fullName>
    </recommendedName>
</protein>
<evidence type="ECO:0000313" key="5">
    <source>
        <dbReference type="EMBL" id="SUZ66537.1"/>
    </source>
</evidence>
<name>A0A381PK40_9ZZZZ</name>
<evidence type="ECO:0000256" key="3">
    <source>
        <dbReference type="ARBA" id="ARBA00023136"/>
    </source>
</evidence>
<keyword evidence="2" id="KW-1134">Transmembrane beta strand</keyword>
<dbReference type="Pfam" id="PF07244">
    <property type="entry name" value="POTRA"/>
    <property type="match status" value="4"/>
</dbReference>
<reference evidence="5" key="1">
    <citation type="submission" date="2018-05" db="EMBL/GenBank/DDBJ databases">
        <authorList>
            <person name="Lanie J.A."/>
            <person name="Ng W.-L."/>
            <person name="Kazmierczak K.M."/>
            <person name="Andrzejewski T.M."/>
            <person name="Davidsen T.M."/>
            <person name="Wayne K.J."/>
            <person name="Tettelin H."/>
            <person name="Glass J.I."/>
            <person name="Rusch D."/>
            <person name="Podicherti R."/>
            <person name="Tsui H.-C.T."/>
            <person name="Winkler M.E."/>
        </authorList>
    </citation>
    <scope>NUCLEOTIDE SEQUENCE</scope>
</reference>
<keyword evidence="3" id="KW-0472">Membrane</keyword>
<comment type="subcellular location">
    <subcellularLocation>
        <location evidence="1">Membrane</location>
    </subcellularLocation>
</comment>
<gene>
    <name evidence="5" type="ORF">METZ01_LOCUS19391</name>
</gene>
<dbReference type="InterPro" id="IPR023707">
    <property type="entry name" value="OM_assembly_BamA"/>
</dbReference>
<evidence type="ECO:0000259" key="4">
    <source>
        <dbReference type="PROSITE" id="PS51779"/>
    </source>
</evidence>
<feature type="domain" description="POTRA" evidence="4">
    <location>
        <begin position="179"/>
        <end position="267"/>
    </location>
</feature>
<feature type="domain" description="POTRA" evidence="4">
    <location>
        <begin position="28"/>
        <end position="95"/>
    </location>
</feature>
<feature type="non-terminal residue" evidence="5">
    <location>
        <position position="353"/>
    </location>
</feature>
<dbReference type="GO" id="GO:0071709">
    <property type="term" value="P:membrane assembly"/>
    <property type="evidence" value="ECO:0007669"/>
    <property type="project" value="InterPro"/>
</dbReference>
<proteinExistence type="predicted"/>
<organism evidence="5">
    <name type="scientific">marine metagenome</name>
    <dbReference type="NCBI Taxonomy" id="408172"/>
    <lineage>
        <taxon>unclassified sequences</taxon>
        <taxon>metagenomes</taxon>
        <taxon>ecological metagenomes</taxon>
    </lineage>
</organism>
<sequence>MKLGLLCKALCVTVLVILSGPVQALDPFELKDIRVEGAHRIEVGTIFNYLPVKVGDKITDELARESVRILFSTGFFNDVQLKRDGNTLIVVVSERPSIASIEYLGNKDIRDAEIEEALHSVGFVDGKIFSQPVLDKLLKTLRERYFSRGRYSATIESTVTPLDASRVRIRLQIDEGRVARIEKLRIVGNNRFSDRELFKLLELRQDSLLGFLSSKRNYSIEKLNASLEALTSYYLDHGYINFEIDSHDVAISQNKQDIFVTISITEGEPYAFGKVELDDTQRYITKEDFSRVRPRSGAPFSRHQVLLAKTALESILTDIGFAFCNVNAMPELDIERKLVDFTFVVDPGPKVYV</sequence>
<evidence type="ECO:0000256" key="2">
    <source>
        <dbReference type="ARBA" id="ARBA00022452"/>
    </source>
</evidence>
<dbReference type="PROSITE" id="PS51779">
    <property type="entry name" value="POTRA"/>
    <property type="match status" value="3"/>
</dbReference>
<evidence type="ECO:0000256" key="1">
    <source>
        <dbReference type="ARBA" id="ARBA00004370"/>
    </source>
</evidence>
<dbReference type="NCBIfam" id="TIGR03303">
    <property type="entry name" value="OM_YaeT"/>
    <property type="match status" value="1"/>
</dbReference>
<dbReference type="Gene3D" id="3.10.20.310">
    <property type="entry name" value="membrane protein fhac"/>
    <property type="match status" value="4"/>
</dbReference>
<accession>A0A381PK40</accession>
<dbReference type="EMBL" id="UINC01000987">
    <property type="protein sequence ID" value="SUZ66537.1"/>
    <property type="molecule type" value="Genomic_DNA"/>
</dbReference>